<dbReference type="PANTHER" id="PTHR24198">
    <property type="entry name" value="ANKYRIN REPEAT AND PROTEIN KINASE DOMAIN-CONTAINING PROTEIN"/>
    <property type="match status" value="1"/>
</dbReference>
<feature type="repeat" description="ANK" evidence="3">
    <location>
        <begin position="479"/>
        <end position="511"/>
    </location>
</feature>
<sequence>ASLHLLLVSAHKVWSKRQIQLTKENRRLLKMAEGAADSVEFPLPGELLKATIAGDLQKMAQSLRLGADSNETDSAGWAALHHAAEGGAAETVRLLIRACADVDIQVQPDGATAAFIAAQAGKLEILAALIAASADVTLATARGSTPLHAAIQFKHLDCAALLIKNGLPKLDHIRRDGWSPLHVAVIGDSPEIVSRLIHFGCPDVNIRDKVQGGCALHFAARHGSSEITSMLISAGGDVNTRRKQDGITALLIASEYDKVCVVRQLMHAGADVNTAGHNGVTPVYMAVQNNRVEIANLLIRAGAELDTRTVHGVTPLEVSIRLPGSKTIDQLIAAGAWLDAPSTLDGKSPLHWAVKRKDIATVNKLVQACANVDMATSAGQTPLYTSVEVGSVQATRLLIKASADVNIVEPVEGKSPLYVATSAGAAAMVDQLLAAGSNPDLKRHSGTSPLWIAAQKGFANLIAKLIEVGVAEPDIRGMSDSTPLYVAAQYGHSAAVDQLLKATRDVDIPTSHGASPLYIAAEYGHYSVAKSLIQASANVDHEEKHGYTPIWTACQRGYDQVVELLLQAGAASDYENKAGMSPLRIAAGKGQARAVEKLLQASAEVDAQDRSGCTVLWKAAESGQSDIVDSLIKAGADMGHRAIIEKLLATAEINVELSKKSGSSALSIASECGHADIAGALIQASADSNHRTRTGATPMHAAAQNGHADIALKLINAAAMVNVHRWSDGATPLWIASNNGHDKLVTQLLAAFADVDCEHPGSPGSPLWAAVQNGHTAIVLSLIRAGAAVDLPDEASGTTPISVAALFGHADIVQLLIAQSADVDFVQPNGHTPLYDAAVSGHTDVVESLLQAGADDCLLSDEGSLLVGLAAQNGHANVVEAFFRARQKVQSSDRSSRTLQLSVIELRELVRCLEFCFYRGHIDFVLHFAKRYHYSARLFGHCGAALVPFFPDFSILMSVAKFLQPPDLASADVHLAMLDAGFCSANSVLQAGTAAVMEDIAIRRLGPGVSVVGSFADGWGNCLTRLCGRTDPDSDIDVTIIANTKQLHIGDGSVASCRNCENRCQPVDYEDGHIKYSCDVSCPTRPHRGSMLRPAFDNVNALPCCNYPPIQLLELNYRTNISTSVMKQLRAIRDATQCHAVAASPPGLEGDRMRVSTNMLERALMQSLTSVQGQLFILLKYLIKRVISKRVSGLKTYHAKNLLFYMLDETPVQDWQPACLVQLVQKSLRMLIRYLEDSRSGPTTCMTHFFLRDAAVYLRKGRHNRRDIARAVSDVLDELPIHLAKYCQKLTPSAVIFHPFLLVPLSRRTTADLEGPSPEYHAIYDLVQNLLHRLGAEPEDSLAAGDTMEQLMLDIRRLRTDWAGTARAGLTALARLKAGEPLTAAQLAEGRPVRHVRWLKRVKSAAEAKEFVWQQVSRCDFAWKFCFEAAEWPKFRFLPPSIRRAFPCGSGSYKSLFYCNFDALLKGLRLELFPGETPTAAELFEDAVAGEADPQELLLLLNFCSDTDILVRAIHANKDMITSCELNHIVVDFILNEPTMMDQCRQASLEALVLAIDIHGILEAAGMENLDQLRFQEDFLATPAT</sequence>
<feature type="domain" description="Mab-21-like HhH/H2TH-like" evidence="4">
    <location>
        <begin position="1176"/>
        <end position="1272"/>
    </location>
</feature>
<dbReference type="Pfam" id="PF20266">
    <property type="entry name" value="Mab-21_C"/>
    <property type="match status" value="1"/>
</dbReference>
<feature type="repeat" description="ANK" evidence="3">
    <location>
        <begin position="109"/>
        <end position="141"/>
    </location>
</feature>
<feature type="repeat" description="ANK" evidence="3">
    <location>
        <begin position="278"/>
        <end position="310"/>
    </location>
</feature>
<dbReference type="PRINTS" id="PR01415">
    <property type="entry name" value="ANKYRIN"/>
</dbReference>
<feature type="repeat" description="ANK" evidence="3">
    <location>
        <begin position="512"/>
        <end position="544"/>
    </location>
</feature>
<name>A0A1I8G133_9PLAT</name>
<evidence type="ECO:0000256" key="3">
    <source>
        <dbReference type="PROSITE-ProRule" id="PRU00023"/>
    </source>
</evidence>
<feature type="repeat" description="ANK" evidence="3">
    <location>
        <begin position="728"/>
        <end position="760"/>
    </location>
</feature>
<feature type="repeat" description="ANK" evidence="3">
    <location>
        <begin position="796"/>
        <end position="828"/>
    </location>
</feature>
<evidence type="ECO:0000313" key="6">
    <source>
        <dbReference type="WBParaSite" id="maker-uti_cns_0000431-snap-gene-0.13-mRNA-1"/>
    </source>
</evidence>
<dbReference type="Gene3D" id="1.25.40.20">
    <property type="entry name" value="Ankyrin repeat-containing domain"/>
    <property type="match status" value="5"/>
</dbReference>
<feature type="repeat" description="ANK" evidence="3">
    <location>
        <begin position="176"/>
        <end position="200"/>
    </location>
</feature>
<dbReference type="Pfam" id="PF12796">
    <property type="entry name" value="Ank_2"/>
    <property type="match status" value="7"/>
</dbReference>
<feature type="repeat" description="ANK" evidence="3">
    <location>
        <begin position="829"/>
        <end position="855"/>
    </location>
</feature>
<keyword evidence="5" id="KW-1185">Reference proteome</keyword>
<dbReference type="PROSITE" id="PS50297">
    <property type="entry name" value="ANK_REP_REGION"/>
    <property type="match status" value="17"/>
</dbReference>
<dbReference type="GO" id="GO:0005737">
    <property type="term" value="C:cytoplasm"/>
    <property type="evidence" value="ECO:0007669"/>
    <property type="project" value="TreeGrafter"/>
</dbReference>
<dbReference type="InterPro" id="IPR036770">
    <property type="entry name" value="Ankyrin_rpt-contain_sf"/>
</dbReference>
<evidence type="ECO:0000259" key="4">
    <source>
        <dbReference type="Pfam" id="PF20266"/>
    </source>
</evidence>
<dbReference type="SMART" id="SM00248">
    <property type="entry name" value="ANK"/>
    <property type="match status" value="24"/>
</dbReference>
<feature type="repeat" description="ANK" evidence="3">
    <location>
        <begin position="378"/>
        <end position="410"/>
    </location>
</feature>
<feature type="repeat" description="ANK" evidence="3">
    <location>
        <begin position="545"/>
        <end position="577"/>
    </location>
</feature>
<keyword evidence="1" id="KW-0677">Repeat</keyword>
<keyword evidence="2 3" id="KW-0040">ANK repeat</keyword>
<dbReference type="SUPFAM" id="SSF48403">
    <property type="entry name" value="Ankyrin repeat"/>
    <property type="match status" value="3"/>
</dbReference>
<protein>
    <submittedName>
        <fullName evidence="6">ANK_REP_REGION domain-containing protein</fullName>
    </submittedName>
</protein>
<evidence type="ECO:0000313" key="5">
    <source>
        <dbReference type="Proteomes" id="UP000095280"/>
    </source>
</evidence>
<dbReference type="Proteomes" id="UP000095280">
    <property type="component" value="Unplaced"/>
</dbReference>
<reference evidence="6" key="1">
    <citation type="submission" date="2016-11" db="UniProtKB">
        <authorList>
            <consortium name="WormBaseParasite"/>
        </authorList>
    </citation>
    <scope>IDENTIFICATION</scope>
</reference>
<dbReference type="PROSITE" id="PS50088">
    <property type="entry name" value="ANK_REPEAT"/>
    <property type="match status" value="21"/>
</dbReference>
<evidence type="ECO:0000256" key="2">
    <source>
        <dbReference type="ARBA" id="ARBA00023043"/>
    </source>
</evidence>
<dbReference type="Gene3D" id="1.10.1410.40">
    <property type="match status" value="1"/>
</dbReference>
<feature type="repeat" description="ANK" evidence="3">
    <location>
        <begin position="142"/>
        <end position="166"/>
    </location>
</feature>
<feature type="repeat" description="ANK" evidence="3">
    <location>
        <begin position="694"/>
        <end position="726"/>
    </location>
</feature>
<feature type="repeat" description="ANK" evidence="3">
    <location>
        <begin position="75"/>
        <end position="107"/>
    </location>
</feature>
<feature type="repeat" description="ANK" evidence="3">
    <location>
        <begin position="578"/>
        <end position="610"/>
    </location>
</feature>
<evidence type="ECO:0000256" key="1">
    <source>
        <dbReference type="ARBA" id="ARBA00022737"/>
    </source>
</evidence>
<feature type="repeat" description="ANK" evidence="3">
    <location>
        <begin position="211"/>
        <end position="243"/>
    </location>
</feature>
<dbReference type="PANTHER" id="PTHR24198:SF165">
    <property type="entry name" value="ANKYRIN REPEAT-CONTAINING PROTEIN-RELATED"/>
    <property type="match status" value="1"/>
</dbReference>
<feature type="repeat" description="ANK" evidence="3">
    <location>
        <begin position="762"/>
        <end position="794"/>
    </location>
</feature>
<feature type="repeat" description="ANK" evidence="3">
    <location>
        <begin position="345"/>
        <end position="377"/>
    </location>
</feature>
<feature type="repeat" description="ANK" evidence="3">
    <location>
        <begin position="245"/>
        <end position="277"/>
    </location>
</feature>
<dbReference type="WBParaSite" id="maker-uti_cns_0000431-snap-gene-0.13-mRNA-1">
    <property type="protein sequence ID" value="maker-uti_cns_0000431-snap-gene-0.13-mRNA-1"/>
    <property type="gene ID" value="maker-uti_cns_0000431-snap-gene-0.13"/>
</dbReference>
<feature type="repeat" description="ANK" evidence="3">
    <location>
        <begin position="661"/>
        <end position="693"/>
    </location>
</feature>
<feature type="repeat" description="ANK" evidence="3">
    <location>
        <begin position="412"/>
        <end position="444"/>
    </location>
</feature>
<dbReference type="Pfam" id="PF00023">
    <property type="entry name" value="Ank"/>
    <property type="match status" value="2"/>
</dbReference>
<dbReference type="InterPro" id="IPR002110">
    <property type="entry name" value="Ankyrin_rpt"/>
</dbReference>
<feature type="repeat" description="ANK" evidence="3">
    <location>
        <begin position="611"/>
        <end position="643"/>
    </location>
</feature>
<proteinExistence type="predicted"/>
<dbReference type="InterPro" id="IPR046906">
    <property type="entry name" value="Mab-21_HhH/H2TH-like"/>
</dbReference>
<accession>A0A1I8G133</accession>
<organism evidence="5 6">
    <name type="scientific">Macrostomum lignano</name>
    <dbReference type="NCBI Taxonomy" id="282301"/>
    <lineage>
        <taxon>Eukaryota</taxon>
        <taxon>Metazoa</taxon>
        <taxon>Spiralia</taxon>
        <taxon>Lophotrochozoa</taxon>
        <taxon>Platyhelminthes</taxon>
        <taxon>Rhabditophora</taxon>
        <taxon>Macrostomorpha</taxon>
        <taxon>Macrostomida</taxon>
        <taxon>Macrostomidae</taxon>
        <taxon>Macrostomum</taxon>
    </lineage>
</organism>